<evidence type="ECO:0000259" key="3">
    <source>
        <dbReference type="PROSITE" id="PS50048"/>
    </source>
</evidence>
<dbReference type="PANTHER" id="PTHR43374">
    <property type="entry name" value="FLAVIN PRENYLTRANSFERASE"/>
    <property type="match status" value="1"/>
</dbReference>
<sequence length="410" mass="44993">MSESVPLPEQSDEPPILSESEKKPPRRKKLPQKPQRRRKPICCVRCRWKKVRCDRKQPCSTCQTRDHPDLCRYDSCIRSTPPKSTSSTQQEIKKSSHRTPLPTSPRKASGSAIPGTNADQQTPPPEIPQDALDSTLPGTNADQQTDSYPSSKSQASSSKANATQKTDSDPRSRPQASSSNTDDSTEANGDQEMDSNPSPSLQASSSNTDDSDREMDFDPSPTPQASSSNTHDSDEEMDSDPSPTLQASSHSTQPYIRLRSSTEHARRSWDFIHNDLASVLLLILMEETRYLPEARNLQDEMIASLFDGDNREDPSDHHGGPSHILESLKKRNNSGPSASHQASSSSTVHASVDGHVDNQVSTITEQKSFWDNYSAKMTILADIDLSTPGAFDYIMSNASGDSVPSLLGPF</sequence>
<dbReference type="SUPFAM" id="SSF57701">
    <property type="entry name" value="Zn2/Cys6 DNA-binding domain"/>
    <property type="match status" value="1"/>
</dbReference>
<name>A0A8H6IVT6_9PEZI</name>
<feature type="compositionally biased region" description="Polar residues" evidence="2">
    <location>
        <begin position="136"/>
        <end position="149"/>
    </location>
</feature>
<dbReference type="GO" id="GO:0008270">
    <property type="term" value="F:zinc ion binding"/>
    <property type="evidence" value="ECO:0007669"/>
    <property type="project" value="InterPro"/>
</dbReference>
<dbReference type="InterPro" id="IPR036864">
    <property type="entry name" value="Zn2-C6_fun-type_DNA-bd_sf"/>
</dbReference>
<dbReference type="GO" id="GO:0000981">
    <property type="term" value="F:DNA-binding transcription factor activity, RNA polymerase II-specific"/>
    <property type="evidence" value="ECO:0007669"/>
    <property type="project" value="InterPro"/>
</dbReference>
<dbReference type="PANTHER" id="PTHR43374:SF1">
    <property type="entry name" value="FLAVIN PRENYLTRANSFERASE PAD1, MITOCHONDRIAL"/>
    <property type="match status" value="1"/>
</dbReference>
<evidence type="ECO:0000313" key="4">
    <source>
        <dbReference type="EMBL" id="KAF6799532.1"/>
    </source>
</evidence>
<feature type="compositionally biased region" description="Low complexity" evidence="2">
    <location>
        <begin position="79"/>
        <end position="88"/>
    </location>
</feature>
<feature type="compositionally biased region" description="Acidic residues" evidence="2">
    <location>
        <begin position="183"/>
        <end position="193"/>
    </location>
</feature>
<keyword evidence="5" id="KW-1185">Reference proteome</keyword>
<feature type="compositionally biased region" description="Low complexity" evidence="2">
    <location>
        <begin position="337"/>
        <end position="350"/>
    </location>
</feature>
<accession>A0A8H6IVT6</accession>
<proteinExistence type="predicted"/>
<gene>
    <name evidence="4" type="ORF">CMUS01_15624</name>
</gene>
<evidence type="ECO:0000256" key="1">
    <source>
        <dbReference type="ARBA" id="ARBA00023242"/>
    </source>
</evidence>
<comment type="caution">
    <text evidence="4">The sequence shown here is derived from an EMBL/GenBank/DDBJ whole genome shotgun (WGS) entry which is preliminary data.</text>
</comment>
<feature type="region of interest" description="Disordered" evidence="2">
    <location>
        <begin position="307"/>
        <end position="350"/>
    </location>
</feature>
<feature type="compositionally biased region" description="Basic and acidic residues" evidence="2">
    <location>
        <begin position="308"/>
        <end position="319"/>
    </location>
</feature>
<dbReference type="CDD" id="cd00067">
    <property type="entry name" value="GAL4"/>
    <property type="match status" value="1"/>
</dbReference>
<dbReference type="InterPro" id="IPR001138">
    <property type="entry name" value="Zn2Cys6_DnaBD"/>
</dbReference>
<evidence type="ECO:0000256" key="2">
    <source>
        <dbReference type="SAM" id="MobiDB-lite"/>
    </source>
</evidence>
<dbReference type="EMBL" id="WIGM01001368">
    <property type="protein sequence ID" value="KAF6799532.1"/>
    <property type="molecule type" value="Genomic_DNA"/>
</dbReference>
<dbReference type="Proteomes" id="UP000639643">
    <property type="component" value="Unassembled WGS sequence"/>
</dbReference>
<organism evidence="4 5">
    <name type="scientific">Colletotrichum musicola</name>
    <dbReference type="NCBI Taxonomy" id="2175873"/>
    <lineage>
        <taxon>Eukaryota</taxon>
        <taxon>Fungi</taxon>
        <taxon>Dikarya</taxon>
        <taxon>Ascomycota</taxon>
        <taxon>Pezizomycotina</taxon>
        <taxon>Sordariomycetes</taxon>
        <taxon>Hypocreomycetidae</taxon>
        <taxon>Glomerellales</taxon>
        <taxon>Glomerellaceae</taxon>
        <taxon>Colletotrichum</taxon>
        <taxon>Colletotrichum orchidearum species complex</taxon>
    </lineage>
</organism>
<feature type="compositionally biased region" description="Low complexity" evidence="2">
    <location>
        <begin position="150"/>
        <end position="165"/>
    </location>
</feature>
<reference evidence="4" key="1">
    <citation type="journal article" date="2020" name="Phytopathology">
        <title>Genome Sequence Resources of Colletotrichum truncatum, C. plurivorum, C. musicola, and C. sojae: Four Species Pathogenic to Soybean (Glycine max).</title>
        <authorList>
            <person name="Rogerio F."/>
            <person name="Boufleur T.R."/>
            <person name="Ciampi-Guillardi M."/>
            <person name="Sukno S.A."/>
            <person name="Thon M.R."/>
            <person name="Massola Junior N.S."/>
            <person name="Baroncelli R."/>
        </authorList>
    </citation>
    <scope>NUCLEOTIDE SEQUENCE</scope>
    <source>
        <strain evidence="4">LFN0074</strain>
    </source>
</reference>
<feature type="domain" description="Zn(2)-C6 fungal-type" evidence="3">
    <location>
        <begin position="42"/>
        <end position="73"/>
    </location>
</feature>
<evidence type="ECO:0000313" key="5">
    <source>
        <dbReference type="Proteomes" id="UP000639643"/>
    </source>
</evidence>
<dbReference type="GO" id="GO:0016831">
    <property type="term" value="F:carboxy-lyase activity"/>
    <property type="evidence" value="ECO:0007669"/>
    <property type="project" value="TreeGrafter"/>
</dbReference>
<protein>
    <submittedName>
        <fullName evidence="4">Fungal specific transcription factor</fullName>
    </submittedName>
</protein>
<dbReference type="PROSITE" id="PS50048">
    <property type="entry name" value="ZN2_CY6_FUNGAL_2"/>
    <property type="match status" value="1"/>
</dbReference>
<keyword evidence="1" id="KW-0539">Nucleus</keyword>
<feature type="compositionally biased region" description="Basic residues" evidence="2">
    <location>
        <begin position="24"/>
        <end position="38"/>
    </location>
</feature>
<feature type="compositionally biased region" description="Polar residues" evidence="2">
    <location>
        <begin position="244"/>
        <end position="254"/>
    </location>
</feature>
<feature type="region of interest" description="Disordered" evidence="2">
    <location>
        <begin position="54"/>
        <end position="255"/>
    </location>
</feature>
<dbReference type="Gene3D" id="4.10.240.10">
    <property type="entry name" value="Zn(2)-C6 fungal-type DNA-binding domain"/>
    <property type="match status" value="1"/>
</dbReference>
<dbReference type="AlphaFoldDB" id="A0A8H6IVT6"/>
<feature type="region of interest" description="Disordered" evidence="2">
    <location>
        <begin position="1"/>
        <end position="38"/>
    </location>
</feature>
<feature type="compositionally biased region" description="Low complexity" evidence="2">
    <location>
        <begin position="195"/>
        <end position="207"/>
    </location>
</feature>
<dbReference type="OrthoDB" id="1747771at2759"/>
<dbReference type="InterPro" id="IPR004507">
    <property type="entry name" value="UbiX-like"/>
</dbReference>